<dbReference type="EMBL" id="LT599585">
    <property type="protein sequence ID" value="SBW85394.1"/>
    <property type="molecule type" value="Genomic_DNA"/>
</dbReference>
<protein>
    <submittedName>
        <fullName evidence="1">Uncharacterized protein</fullName>
    </submittedName>
</protein>
<gene>
    <name evidence="1" type="ORF">PVE_P0356</name>
</gene>
<keyword evidence="1" id="KW-0614">Plasmid</keyword>
<name>A0A1D3KAK8_PSEVE</name>
<sequence>MLKGLRLYQAIIDRSELLSVPFAVASNQCGFTADSLASCFGDLSRSKPHVLLDVLDRKRIDKIGAFLGCSGFRVLQMADVFCWSDYCLIQTSSVFKSSSNAQDSRLAADYFDSVTKSNVVGSAEFIIDELVAATWSKDLREAAEKTQIPFLKLRSWRVGKPSPTLKDLEAIRILAKHLDMGTPLVMMALGVITPNDFMIDGVAIDIEAELNHALDVEIL</sequence>
<evidence type="ECO:0000313" key="2">
    <source>
        <dbReference type="Proteomes" id="UP000245431"/>
    </source>
</evidence>
<evidence type="ECO:0000313" key="1">
    <source>
        <dbReference type="EMBL" id="SBW85394.1"/>
    </source>
</evidence>
<accession>A0A1D3KAK8</accession>
<reference evidence="2" key="1">
    <citation type="submission" date="2016-07" db="EMBL/GenBank/DDBJ databases">
        <authorList>
            <person name="Florea S."/>
            <person name="Webb J.S."/>
            <person name="Jaromczyk J."/>
            <person name="Schardl C.L."/>
        </authorList>
    </citation>
    <scope>NUCLEOTIDE SEQUENCE [LARGE SCALE GENOMIC DNA]</scope>
    <source>
        <strain evidence="2">1YdBTEX2</strain>
        <plasmid evidence="2">Plasmid pve_Plasmid</plasmid>
    </source>
</reference>
<proteinExistence type="predicted"/>
<dbReference type="AlphaFoldDB" id="A0A1D3KAK8"/>
<organism evidence="1 2">
    <name type="scientific">Pseudomonas veronii 1YdBTEX2</name>
    <dbReference type="NCBI Taxonomy" id="1295141"/>
    <lineage>
        <taxon>Bacteria</taxon>
        <taxon>Pseudomonadati</taxon>
        <taxon>Pseudomonadota</taxon>
        <taxon>Gammaproteobacteria</taxon>
        <taxon>Pseudomonadales</taxon>
        <taxon>Pseudomonadaceae</taxon>
        <taxon>Pseudomonas</taxon>
    </lineage>
</organism>
<geneLocation type="plasmid" evidence="2">
    <name>pve_Plasmid</name>
</geneLocation>
<dbReference type="Proteomes" id="UP000245431">
    <property type="component" value="Plasmid PVE_plasmid"/>
</dbReference>